<dbReference type="EMBL" id="ADBJ01000010">
    <property type="protein sequence ID" value="EFA84283.1"/>
    <property type="molecule type" value="Genomic_DNA"/>
</dbReference>
<evidence type="ECO:0000313" key="1">
    <source>
        <dbReference type="EMBL" id="EFA84283.1"/>
    </source>
</evidence>
<gene>
    <name evidence="1" type="ORF">PPL_03360</name>
</gene>
<keyword evidence="2" id="KW-1185">Reference proteome</keyword>
<dbReference type="AlphaFoldDB" id="D3B4N5"/>
<dbReference type="Proteomes" id="UP000001396">
    <property type="component" value="Unassembled WGS sequence"/>
</dbReference>
<evidence type="ECO:0000313" key="2">
    <source>
        <dbReference type="Proteomes" id="UP000001396"/>
    </source>
</evidence>
<dbReference type="SUPFAM" id="SSF48403">
    <property type="entry name" value="Ankyrin repeat"/>
    <property type="match status" value="1"/>
</dbReference>
<accession>D3B4N5</accession>
<dbReference type="GeneID" id="31358882"/>
<dbReference type="RefSeq" id="XP_020436399.1">
    <property type="nucleotide sequence ID" value="XM_020574327.1"/>
</dbReference>
<name>D3B4N5_HETP5</name>
<protein>
    <recommendedName>
        <fullName evidence="3">Ankyrin repeat protein</fullName>
    </recommendedName>
</protein>
<dbReference type="InParanoid" id="D3B4N5"/>
<dbReference type="PANTHER" id="PTHR46586">
    <property type="entry name" value="ANKYRIN REPEAT-CONTAINING PROTEIN"/>
    <property type="match status" value="1"/>
</dbReference>
<dbReference type="InterPro" id="IPR036770">
    <property type="entry name" value="Ankyrin_rpt-contain_sf"/>
</dbReference>
<reference evidence="1 2" key="1">
    <citation type="journal article" date="2011" name="Genome Res.">
        <title>Phylogeny-wide analysis of social amoeba genomes highlights ancient origins for complex intercellular communication.</title>
        <authorList>
            <person name="Heidel A.J."/>
            <person name="Lawal H.M."/>
            <person name="Felder M."/>
            <person name="Schilde C."/>
            <person name="Helps N.R."/>
            <person name="Tunggal B."/>
            <person name="Rivero F."/>
            <person name="John U."/>
            <person name="Schleicher M."/>
            <person name="Eichinger L."/>
            <person name="Platzer M."/>
            <person name="Noegel A.A."/>
            <person name="Schaap P."/>
            <person name="Gloeckner G."/>
        </authorList>
    </citation>
    <scope>NUCLEOTIDE SEQUENCE [LARGE SCALE GENOMIC DNA]</scope>
    <source>
        <strain evidence="2">ATCC 26659 / Pp 5 / PN500</strain>
    </source>
</reference>
<dbReference type="InterPro" id="IPR052050">
    <property type="entry name" value="SecEffector_AnkRepeat"/>
</dbReference>
<sequence>MAMHYLKELENSCNHDETYHHKHEYFESMEKAVSNGNMAAVRFIVKYNISEDNHNATNDAAHFGNLSIMKFLLSTGTQCSSETFDNAARNNQFQILKFLYENRTEGPVSSDLLDNYGFKINQEIIDYIKGNERIPYFKNTKKSNIKRKTNRSSGIDMNLSHRKKKYLYS</sequence>
<dbReference type="PANTHER" id="PTHR46586:SF3">
    <property type="entry name" value="ANKYRIN REPEAT-CONTAINING PROTEIN"/>
    <property type="match status" value="1"/>
</dbReference>
<comment type="caution">
    <text evidence="1">The sequence shown here is derived from an EMBL/GenBank/DDBJ whole genome shotgun (WGS) entry which is preliminary data.</text>
</comment>
<organism evidence="1 2">
    <name type="scientific">Heterostelium pallidum (strain ATCC 26659 / Pp 5 / PN500)</name>
    <name type="common">Cellular slime mold</name>
    <name type="synonym">Polysphondylium pallidum</name>
    <dbReference type="NCBI Taxonomy" id="670386"/>
    <lineage>
        <taxon>Eukaryota</taxon>
        <taxon>Amoebozoa</taxon>
        <taxon>Evosea</taxon>
        <taxon>Eumycetozoa</taxon>
        <taxon>Dictyostelia</taxon>
        <taxon>Acytosteliales</taxon>
        <taxon>Acytosteliaceae</taxon>
        <taxon>Heterostelium</taxon>
    </lineage>
</organism>
<dbReference type="Gene3D" id="1.25.40.20">
    <property type="entry name" value="Ankyrin repeat-containing domain"/>
    <property type="match status" value="1"/>
</dbReference>
<evidence type="ECO:0008006" key="3">
    <source>
        <dbReference type="Google" id="ProtNLM"/>
    </source>
</evidence>
<proteinExistence type="predicted"/>